<sequence>MWLSDGHPVIRPSVLQSDFYSSPGRLNNCIQLIDLHVVNHIPFKGACEMTEYTFYYFPVRGRGEAIRMLWADVGASYEEINVAPSVEVWQQQWKHKMPFGQAPMVKHGDQELVQSNAILRYLGRKYDLYGDGPLEQYRMDMLTDHVEDIRSEYSRMIYHNYDNGKDEYIKSIPTKFAPVEKFLKSWGNEYIGKKISFADYNLCDLLDIHEVLSPGCLAQFPSLTAYHARVLARPHIQAYRKSEGFKTRPINFNGKQ</sequence>
<proteinExistence type="inferred from homology"/>
<protein>
    <recommendedName>
        <fullName evidence="3">glutathione transferase</fullName>
        <ecNumber evidence="3">2.5.1.18</ecNumber>
    </recommendedName>
    <alternativeName>
        <fullName evidence="5">GST class-pi</fullName>
    </alternativeName>
</protein>
<feature type="domain" description="GST N-terminal" evidence="6">
    <location>
        <begin position="50"/>
        <end position="130"/>
    </location>
</feature>
<dbReference type="SFLD" id="SFLDG01205">
    <property type="entry name" value="AMPS.1"/>
    <property type="match status" value="1"/>
</dbReference>
<accession>A0A9D4HM88</accession>
<dbReference type="Pfam" id="PF02798">
    <property type="entry name" value="GST_N"/>
    <property type="match status" value="1"/>
</dbReference>
<dbReference type="InterPro" id="IPR050213">
    <property type="entry name" value="GST_superfamily"/>
</dbReference>
<dbReference type="Gene3D" id="3.40.30.10">
    <property type="entry name" value="Glutaredoxin"/>
    <property type="match status" value="1"/>
</dbReference>
<keyword evidence="9" id="KW-1185">Reference proteome</keyword>
<dbReference type="SUPFAM" id="SSF52833">
    <property type="entry name" value="Thioredoxin-like"/>
    <property type="match status" value="1"/>
</dbReference>
<evidence type="ECO:0000259" key="6">
    <source>
        <dbReference type="PROSITE" id="PS50404"/>
    </source>
</evidence>
<dbReference type="PANTHER" id="PTHR11571">
    <property type="entry name" value="GLUTATHIONE S-TRANSFERASE"/>
    <property type="match status" value="1"/>
</dbReference>
<organism evidence="8 9">
    <name type="scientific">Dreissena polymorpha</name>
    <name type="common">Zebra mussel</name>
    <name type="synonym">Mytilus polymorpha</name>
    <dbReference type="NCBI Taxonomy" id="45954"/>
    <lineage>
        <taxon>Eukaryota</taxon>
        <taxon>Metazoa</taxon>
        <taxon>Spiralia</taxon>
        <taxon>Lophotrochozoa</taxon>
        <taxon>Mollusca</taxon>
        <taxon>Bivalvia</taxon>
        <taxon>Autobranchia</taxon>
        <taxon>Heteroconchia</taxon>
        <taxon>Euheterodonta</taxon>
        <taxon>Imparidentia</taxon>
        <taxon>Neoheterodontei</taxon>
        <taxon>Myida</taxon>
        <taxon>Dreissenoidea</taxon>
        <taxon>Dreissenidae</taxon>
        <taxon>Dreissena</taxon>
    </lineage>
</organism>
<dbReference type="Pfam" id="PF14497">
    <property type="entry name" value="GST_C_3"/>
    <property type="match status" value="1"/>
</dbReference>
<evidence type="ECO:0000256" key="3">
    <source>
        <dbReference type="ARBA" id="ARBA00012452"/>
    </source>
</evidence>
<dbReference type="InterPro" id="IPR040079">
    <property type="entry name" value="Glutathione_S-Trfase"/>
</dbReference>
<comment type="similarity">
    <text evidence="1">Belongs to the GST superfamily. Pi family.</text>
</comment>
<dbReference type="PRINTS" id="PR01268">
    <property type="entry name" value="GSTRNSFRASEP"/>
</dbReference>
<dbReference type="EC" id="2.5.1.18" evidence="3"/>
<dbReference type="SFLD" id="SFLDG00363">
    <property type="entry name" value="AMPS_(cytGST):_Alpha-__Mu-__Pi"/>
    <property type="match status" value="1"/>
</dbReference>
<reference evidence="8" key="1">
    <citation type="journal article" date="2019" name="bioRxiv">
        <title>The Genome of the Zebra Mussel, Dreissena polymorpha: A Resource for Invasive Species Research.</title>
        <authorList>
            <person name="McCartney M.A."/>
            <person name="Auch B."/>
            <person name="Kono T."/>
            <person name="Mallez S."/>
            <person name="Zhang Y."/>
            <person name="Obille A."/>
            <person name="Becker A."/>
            <person name="Abrahante J.E."/>
            <person name="Garbe J."/>
            <person name="Badalamenti J.P."/>
            <person name="Herman A."/>
            <person name="Mangelson H."/>
            <person name="Liachko I."/>
            <person name="Sullivan S."/>
            <person name="Sone E.D."/>
            <person name="Koren S."/>
            <person name="Silverstein K.A.T."/>
            <person name="Beckman K.B."/>
            <person name="Gohl D.M."/>
        </authorList>
    </citation>
    <scope>NUCLEOTIDE SEQUENCE</scope>
    <source>
        <strain evidence="8">Duluth1</strain>
        <tissue evidence="8">Whole animal</tissue>
    </source>
</reference>
<comment type="caution">
    <text evidence="8">The sequence shown here is derived from an EMBL/GenBank/DDBJ whole genome shotgun (WGS) entry which is preliminary data.</text>
</comment>
<dbReference type="InterPro" id="IPR004046">
    <property type="entry name" value="GST_C"/>
</dbReference>
<feature type="domain" description="GST C-terminal" evidence="7">
    <location>
        <begin position="132"/>
        <end position="250"/>
    </location>
</feature>
<evidence type="ECO:0000256" key="5">
    <source>
        <dbReference type="ARBA" id="ARBA00032759"/>
    </source>
</evidence>
<dbReference type="AlphaFoldDB" id="A0A9D4HM88"/>
<dbReference type="PANTHER" id="PTHR11571:SF141">
    <property type="entry name" value="GLUTATHIONE S-TRANSFERASE"/>
    <property type="match status" value="1"/>
</dbReference>
<dbReference type="SUPFAM" id="SSF47616">
    <property type="entry name" value="GST C-terminal domain-like"/>
    <property type="match status" value="1"/>
</dbReference>
<dbReference type="InterPro" id="IPR003082">
    <property type="entry name" value="GST_pi"/>
</dbReference>
<comment type="subunit">
    <text evidence="2">Homodimer.</text>
</comment>
<evidence type="ECO:0000259" key="7">
    <source>
        <dbReference type="PROSITE" id="PS50405"/>
    </source>
</evidence>
<dbReference type="GO" id="GO:0004364">
    <property type="term" value="F:glutathione transferase activity"/>
    <property type="evidence" value="ECO:0007669"/>
    <property type="project" value="UniProtKB-EC"/>
</dbReference>
<dbReference type="Gene3D" id="1.20.1050.10">
    <property type="match status" value="1"/>
</dbReference>
<evidence type="ECO:0000313" key="8">
    <source>
        <dbReference type="EMBL" id="KAH3723700.1"/>
    </source>
</evidence>
<dbReference type="EMBL" id="JAIWYP010000012">
    <property type="protein sequence ID" value="KAH3723700.1"/>
    <property type="molecule type" value="Genomic_DNA"/>
</dbReference>
<dbReference type="InterPro" id="IPR036282">
    <property type="entry name" value="Glutathione-S-Trfase_C_sf"/>
</dbReference>
<dbReference type="InterPro" id="IPR036249">
    <property type="entry name" value="Thioredoxin-like_sf"/>
</dbReference>
<reference evidence="8" key="2">
    <citation type="submission" date="2020-11" db="EMBL/GenBank/DDBJ databases">
        <authorList>
            <person name="McCartney M.A."/>
            <person name="Auch B."/>
            <person name="Kono T."/>
            <person name="Mallez S."/>
            <person name="Becker A."/>
            <person name="Gohl D.M."/>
            <person name="Silverstein K.A.T."/>
            <person name="Koren S."/>
            <person name="Bechman K.B."/>
            <person name="Herman A."/>
            <person name="Abrahante J.E."/>
            <person name="Garbe J."/>
        </authorList>
    </citation>
    <scope>NUCLEOTIDE SEQUENCE</scope>
    <source>
        <strain evidence="8">Duluth1</strain>
        <tissue evidence="8">Whole animal</tissue>
    </source>
</reference>
<dbReference type="InterPro" id="IPR004045">
    <property type="entry name" value="Glutathione_S-Trfase_N"/>
</dbReference>
<dbReference type="CDD" id="cd03076">
    <property type="entry name" value="GST_N_Pi"/>
    <property type="match status" value="1"/>
</dbReference>
<evidence type="ECO:0000256" key="1">
    <source>
        <dbReference type="ARBA" id="ARBA00007297"/>
    </source>
</evidence>
<dbReference type="FunFam" id="1.20.1050.10:FF:000020">
    <property type="entry name" value="Glutathione S-transferase P 1"/>
    <property type="match status" value="1"/>
</dbReference>
<dbReference type="PROSITE" id="PS50405">
    <property type="entry name" value="GST_CTER"/>
    <property type="match status" value="1"/>
</dbReference>
<dbReference type="Proteomes" id="UP000828390">
    <property type="component" value="Unassembled WGS sequence"/>
</dbReference>
<evidence type="ECO:0000256" key="4">
    <source>
        <dbReference type="ARBA" id="ARBA00022679"/>
    </source>
</evidence>
<dbReference type="InterPro" id="IPR010987">
    <property type="entry name" value="Glutathione-S-Trfase_C-like"/>
</dbReference>
<dbReference type="PROSITE" id="PS50404">
    <property type="entry name" value="GST_NTER"/>
    <property type="match status" value="1"/>
</dbReference>
<gene>
    <name evidence="8" type="ORF">DPMN_049494</name>
</gene>
<dbReference type="SFLD" id="SFLDS00019">
    <property type="entry name" value="Glutathione_Transferase_(cytos"/>
    <property type="match status" value="1"/>
</dbReference>
<name>A0A9D4HM88_DREPO</name>
<keyword evidence="4" id="KW-0808">Transferase</keyword>
<dbReference type="GO" id="GO:0005829">
    <property type="term" value="C:cytosol"/>
    <property type="evidence" value="ECO:0007669"/>
    <property type="project" value="TreeGrafter"/>
</dbReference>
<evidence type="ECO:0000256" key="2">
    <source>
        <dbReference type="ARBA" id="ARBA00011738"/>
    </source>
</evidence>
<evidence type="ECO:0000313" key="9">
    <source>
        <dbReference type="Proteomes" id="UP000828390"/>
    </source>
</evidence>
<dbReference type="GO" id="GO:0006749">
    <property type="term" value="P:glutathione metabolic process"/>
    <property type="evidence" value="ECO:0007669"/>
    <property type="project" value="TreeGrafter"/>
</dbReference>